<dbReference type="EMBL" id="ML145340">
    <property type="protein sequence ID" value="TBU51319.1"/>
    <property type="molecule type" value="Genomic_DNA"/>
</dbReference>
<evidence type="ECO:0008006" key="4">
    <source>
        <dbReference type="Google" id="ProtNLM"/>
    </source>
</evidence>
<feature type="compositionally biased region" description="Polar residues" evidence="1">
    <location>
        <begin position="1"/>
        <end position="11"/>
    </location>
</feature>
<proteinExistence type="predicted"/>
<dbReference type="Proteomes" id="UP000292082">
    <property type="component" value="Unassembled WGS sequence"/>
</dbReference>
<dbReference type="AlphaFoldDB" id="A0A4Q9P9J6"/>
<protein>
    <recommendedName>
        <fullName evidence="4">F-box domain-containing protein</fullName>
    </recommendedName>
</protein>
<feature type="non-terminal residue" evidence="2">
    <location>
        <position position="1"/>
    </location>
</feature>
<sequence>LHSMDGSSVSGESAMDDDHAHPDHNASRFPVEVCENIIDMLYSLTVVDRVEDSRALHRCALVCRAWRVRSQRNLFYSVVLHDLPALQKFSAVLDNAPHLCEYVYEVTLTGRTLYTTASPLSLLPVALYGKLPKLQEVTINRVREDDKSYPRTSESDTMKPLQYLPLHPRFAVYFSAFTTVSRLHIFDITFGHFSDMARMINSLPALRTLHCAGVRCVALGPLPFNMRLRADGSHAPARPFAPNLQELYLYGVDIQCVRRLVSACGPRLRELSVAVPFFHDIEMVLRGDTTTESTVGVDLSLCSTLERLDIFLGPELVTEGQSLDKLKAMLDSWDSEVPRPRIHLVAFHGAHFTRKEFADLLSTVGRVLEELSHESSPPPSADGEVGKQGRKWRIWVELCDWEVWRDWWCTHVQKCFPALVKSNRLRLTFDPPPYDHFKWKDSDAMPTTPTTTT</sequence>
<reference evidence="2 3" key="1">
    <citation type="submission" date="2019-01" db="EMBL/GenBank/DDBJ databases">
        <title>Draft genome sequences of three monokaryotic isolates of the white-rot basidiomycete fungus Dichomitus squalens.</title>
        <authorList>
            <consortium name="DOE Joint Genome Institute"/>
            <person name="Lopez S.C."/>
            <person name="Andreopoulos B."/>
            <person name="Pangilinan J."/>
            <person name="Lipzen A."/>
            <person name="Riley R."/>
            <person name="Ahrendt S."/>
            <person name="Ng V."/>
            <person name="Barry K."/>
            <person name="Daum C."/>
            <person name="Grigoriev I.V."/>
            <person name="Hilden K.S."/>
            <person name="Makela M.R."/>
            <person name="de Vries R.P."/>
        </authorList>
    </citation>
    <scope>NUCLEOTIDE SEQUENCE [LARGE SCALE GENOMIC DNA]</scope>
    <source>
        <strain evidence="2 3">CBS 464.89</strain>
    </source>
</reference>
<evidence type="ECO:0000313" key="3">
    <source>
        <dbReference type="Proteomes" id="UP000292082"/>
    </source>
</evidence>
<organism evidence="2 3">
    <name type="scientific">Dichomitus squalens</name>
    <dbReference type="NCBI Taxonomy" id="114155"/>
    <lineage>
        <taxon>Eukaryota</taxon>
        <taxon>Fungi</taxon>
        <taxon>Dikarya</taxon>
        <taxon>Basidiomycota</taxon>
        <taxon>Agaricomycotina</taxon>
        <taxon>Agaricomycetes</taxon>
        <taxon>Polyporales</taxon>
        <taxon>Polyporaceae</taxon>
        <taxon>Dichomitus</taxon>
    </lineage>
</organism>
<gene>
    <name evidence="2" type="ORF">BD310DRAFT_942387</name>
</gene>
<feature type="region of interest" description="Disordered" evidence="1">
    <location>
        <begin position="1"/>
        <end position="21"/>
    </location>
</feature>
<accession>A0A4Q9P9J6</accession>
<dbReference type="InterPro" id="IPR032675">
    <property type="entry name" value="LRR_dom_sf"/>
</dbReference>
<name>A0A4Q9P9J6_9APHY</name>
<dbReference type="Gene3D" id="3.80.10.10">
    <property type="entry name" value="Ribonuclease Inhibitor"/>
    <property type="match status" value="1"/>
</dbReference>
<evidence type="ECO:0000313" key="2">
    <source>
        <dbReference type="EMBL" id="TBU51319.1"/>
    </source>
</evidence>
<evidence type="ECO:0000256" key="1">
    <source>
        <dbReference type="SAM" id="MobiDB-lite"/>
    </source>
</evidence>
<keyword evidence="3" id="KW-1185">Reference proteome</keyword>
<dbReference type="SUPFAM" id="SSF52047">
    <property type="entry name" value="RNI-like"/>
    <property type="match status" value="1"/>
</dbReference>